<dbReference type="Pfam" id="PF01052">
    <property type="entry name" value="FliMN_C"/>
    <property type="match status" value="1"/>
</dbReference>
<dbReference type="AlphaFoldDB" id="A0A0H1R7P6"/>
<dbReference type="NCBIfam" id="TIGR02551">
    <property type="entry name" value="SpaO_YscQ"/>
    <property type="match status" value="1"/>
</dbReference>
<dbReference type="InterPro" id="IPR013385">
    <property type="entry name" value="T3SS_SpaO/YscQ/SpaO"/>
</dbReference>
<evidence type="ECO:0000313" key="4">
    <source>
        <dbReference type="Proteomes" id="UP000035489"/>
    </source>
</evidence>
<dbReference type="GO" id="GO:0009425">
    <property type="term" value="C:bacterial-type flagellum basal body"/>
    <property type="evidence" value="ECO:0007669"/>
    <property type="project" value="InterPro"/>
</dbReference>
<reference evidence="3 4" key="1">
    <citation type="submission" date="2015-05" db="EMBL/GenBank/DDBJ databases">
        <title>Draft genome sequence of Microvirga vignae strain BR3299, a novel nitrogen fixing bacteria isolated from Brazil semi-aired region.</title>
        <authorList>
            <person name="Zilli J.E."/>
            <person name="Passos S.R."/>
            <person name="Leite J."/>
            <person name="Baldani J.I."/>
            <person name="Xavier G.R."/>
            <person name="Rumjaneck N.G."/>
            <person name="Simoes-Araujo J.L."/>
        </authorList>
    </citation>
    <scope>NUCLEOTIDE SEQUENCE [LARGE SCALE GENOMIC DNA]</scope>
    <source>
        <strain evidence="3 4">BR3299</strain>
    </source>
</reference>
<organism evidence="3 4">
    <name type="scientific">Microvirga vignae</name>
    <dbReference type="NCBI Taxonomy" id="1225564"/>
    <lineage>
        <taxon>Bacteria</taxon>
        <taxon>Pseudomonadati</taxon>
        <taxon>Pseudomonadota</taxon>
        <taxon>Alphaproteobacteria</taxon>
        <taxon>Hyphomicrobiales</taxon>
        <taxon>Methylobacteriaceae</taxon>
        <taxon>Microvirga</taxon>
    </lineage>
</organism>
<name>A0A0H1R7P6_9HYPH</name>
<dbReference type="PANTHER" id="PTHR30034">
    <property type="entry name" value="FLAGELLAR MOTOR SWITCH PROTEIN FLIM"/>
    <property type="match status" value="1"/>
</dbReference>
<dbReference type="Gene3D" id="2.30.330.10">
    <property type="entry name" value="SpoA-like"/>
    <property type="match status" value="1"/>
</dbReference>
<dbReference type="Proteomes" id="UP000035489">
    <property type="component" value="Unassembled WGS sequence"/>
</dbReference>
<dbReference type="GO" id="GO:0050918">
    <property type="term" value="P:positive chemotaxis"/>
    <property type="evidence" value="ECO:0007669"/>
    <property type="project" value="TreeGrafter"/>
</dbReference>
<dbReference type="PRINTS" id="PR00956">
    <property type="entry name" value="FLGMOTORFLIN"/>
</dbReference>
<keyword evidence="4" id="KW-1185">Reference proteome</keyword>
<protein>
    <submittedName>
        <fullName evidence="3">Translocation protein</fullName>
    </submittedName>
</protein>
<proteinExistence type="inferred from homology"/>
<dbReference type="PANTHER" id="PTHR30034:SF6">
    <property type="entry name" value="YOP PROTEINS TRANSLOCATION PROTEIN Q"/>
    <property type="match status" value="1"/>
</dbReference>
<sequence>MQSVKLHAVTTVGKEATFKPAPTLSRAVVSWLNEIAAPRTPLQTHLGERSLSVRMDRVVWQQEPSAISMLDCVWGVGDETIILSLPCMLVEALISTVQSGLVLSSEPSRSLVLELALEPLIARLEAETQQSMQLLRVDNATTLGPYLEFDVIYTPFRGKGRLFLFSSLDDAVPPAFRALGQLLSQLPRQTRKLSPELPVIVAGEIGWLHTSAALLRKACAGDALVPDVMPLARDQVILSVGRLWAVADLAGDRLILRGPFRQRPRHLEYAHMTTQPESQEPPLETDLDDIEIMLVFECGRWPIALGALRNVGEGHVFELGRPADGPIDILANGRRIGRGDIVRVGEELAIRLRGRLAGND</sequence>
<evidence type="ECO:0000313" key="3">
    <source>
        <dbReference type="EMBL" id="KLK91193.1"/>
    </source>
</evidence>
<evidence type="ECO:0000256" key="1">
    <source>
        <dbReference type="ARBA" id="ARBA00009226"/>
    </source>
</evidence>
<accession>A0A0H1R7P6</accession>
<evidence type="ECO:0000259" key="2">
    <source>
        <dbReference type="Pfam" id="PF01052"/>
    </source>
</evidence>
<dbReference type="EMBL" id="LCYG01000058">
    <property type="protein sequence ID" value="KLK91193.1"/>
    <property type="molecule type" value="Genomic_DNA"/>
</dbReference>
<dbReference type="InterPro" id="IPR001172">
    <property type="entry name" value="FliN_T3SS_HrcQb"/>
</dbReference>
<dbReference type="GO" id="GO:0030254">
    <property type="term" value="P:protein secretion by the type III secretion system"/>
    <property type="evidence" value="ECO:0007669"/>
    <property type="project" value="InterPro"/>
</dbReference>
<gene>
    <name evidence="3" type="ORF">AA309_21550</name>
</gene>
<comment type="similarity">
    <text evidence="1">Belongs to the FliN/MopA/SpaO family.</text>
</comment>
<dbReference type="PATRIC" id="fig|1225564.3.peg.5663"/>
<comment type="caution">
    <text evidence="3">The sequence shown here is derived from an EMBL/GenBank/DDBJ whole genome shotgun (WGS) entry which is preliminary data.</text>
</comment>
<dbReference type="GO" id="GO:0003774">
    <property type="term" value="F:cytoskeletal motor activity"/>
    <property type="evidence" value="ECO:0007669"/>
    <property type="project" value="InterPro"/>
</dbReference>
<dbReference type="SUPFAM" id="SSF101801">
    <property type="entry name" value="Surface presentation of antigens (SPOA)"/>
    <property type="match status" value="1"/>
</dbReference>
<feature type="domain" description="Flagellar motor switch protein FliN-like C-terminal" evidence="2">
    <location>
        <begin position="286"/>
        <end position="354"/>
    </location>
</feature>
<dbReference type="STRING" id="1225564.AA309_21550"/>
<dbReference type="InterPro" id="IPR001543">
    <property type="entry name" value="FliN-like_C"/>
</dbReference>
<dbReference type="GO" id="GO:0071978">
    <property type="term" value="P:bacterial-type flagellum-dependent swarming motility"/>
    <property type="evidence" value="ECO:0007669"/>
    <property type="project" value="TreeGrafter"/>
</dbReference>
<dbReference type="InterPro" id="IPR036429">
    <property type="entry name" value="SpoA-like_sf"/>
</dbReference>